<name>K3ZGR7_SETIT</name>
<dbReference type="EMBL" id="AGNK02001665">
    <property type="status" value="NOT_ANNOTATED_CDS"/>
    <property type="molecule type" value="Genomic_DNA"/>
</dbReference>
<accession>K3ZGR7</accession>
<reference evidence="1" key="2">
    <citation type="submission" date="2018-08" db="UniProtKB">
        <authorList>
            <consortium name="EnsemblPlants"/>
        </authorList>
    </citation>
    <scope>IDENTIFICATION</scope>
    <source>
        <strain evidence="1">Yugu1</strain>
    </source>
</reference>
<dbReference type="InParanoid" id="K3ZGR7"/>
<dbReference type="AlphaFoldDB" id="K3ZGR7"/>
<dbReference type="Gramene" id="KQL15183">
    <property type="protein sequence ID" value="KQL15183"/>
    <property type="gene ID" value="SETIT_025769mg"/>
</dbReference>
<evidence type="ECO:0000313" key="1">
    <source>
        <dbReference type="EnsemblPlants" id="KQL15183"/>
    </source>
</evidence>
<protein>
    <submittedName>
        <fullName evidence="1">Uncharacterized protein</fullName>
    </submittedName>
</protein>
<reference evidence="2" key="1">
    <citation type="journal article" date="2012" name="Nat. Biotechnol.">
        <title>Reference genome sequence of the model plant Setaria.</title>
        <authorList>
            <person name="Bennetzen J.L."/>
            <person name="Schmutz J."/>
            <person name="Wang H."/>
            <person name="Percifield R."/>
            <person name="Hawkins J."/>
            <person name="Pontaroli A.C."/>
            <person name="Estep M."/>
            <person name="Feng L."/>
            <person name="Vaughn J.N."/>
            <person name="Grimwood J."/>
            <person name="Jenkins J."/>
            <person name="Barry K."/>
            <person name="Lindquist E."/>
            <person name="Hellsten U."/>
            <person name="Deshpande S."/>
            <person name="Wang X."/>
            <person name="Wu X."/>
            <person name="Mitros T."/>
            <person name="Triplett J."/>
            <person name="Yang X."/>
            <person name="Ye C.Y."/>
            <person name="Mauro-Herrera M."/>
            <person name="Wang L."/>
            <person name="Li P."/>
            <person name="Sharma M."/>
            <person name="Sharma R."/>
            <person name="Ronald P.C."/>
            <person name="Panaud O."/>
            <person name="Kellogg E.A."/>
            <person name="Brutnell T.P."/>
            <person name="Doust A.N."/>
            <person name="Tuskan G.A."/>
            <person name="Rokhsar D."/>
            <person name="Devos K.M."/>
        </authorList>
    </citation>
    <scope>NUCLEOTIDE SEQUENCE [LARGE SCALE GENOMIC DNA]</scope>
    <source>
        <strain evidence="2">cv. Yugu1</strain>
    </source>
</reference>
<proteinExistence type="predicted"/>
<keyword evidence="2" id="KW-1185">Reference proteome</keyword>
<sequence length="37" mass="4123">MSQNHATCYVLHIMTINHGSMLQCMGLGKLVFMLSLV</sequence>
<dbReference type="Proteomes" id="UP000004995">
    <property type="component" value="Unassembled WGS sequence"/>
</dbReference>
<organism evidence="1 2">
    <name type="scientific">Setaria italica</name>
    <name type="common">Foxtail millet</name>
    <name type="synonym">Panicum italicum</name>
    <dbReference type="NCBI Taxonomy" id="4555"/>
    <lineage>
        <taxon>Eukaryota</taxon>
        <taxon>Viridiplantae</taxon>
        <taxon>Streptophyta</taxon>
        <taxon>Embryophyta</taxon>
        <taxon>Tracheophyta</taxon>
        <taxon>Spermatophyta</taxon>
        <taxon>Magnoliopsida</taxon>
        <taxon>Liliopsida</taxon>
        <taxon>Poales</taxon>
        <taxon>Poaceae</taxon>
        <taxon>PACMAD clade</taxon>
        <taxon>Panicoideae</taxon>
        <taxon>Panicodae</taxon>
        <taxon>Paniceae</taxon>
        <taxon>Cenchrinae</taxon>
        <taxon>Setaria</taxon>
    </lineage>
</organism>
<dbReference type="EnsemblPlants" id="KQL15183">
    <property type="protein sequence ID" value="KQL15183"/>
    <property type="gene ID" value="SETIT_025769mg"/>
</dbReference>
<dbReference type="HOGENOM" id="CLU_3351949_0_0_1"/>
<evidence type="ECO:0000313" key="2">
    <source>
        <dbReference type="Proteomes" id="UP000004995"/>
    </source>
</evidence>